<dbReference type="EMBL" id="CP077062">
    <property type="protein sequence ID" value="QWZ06537.1"/>
    <property type="molecule type" value="Genomic_DNA"/>
</dbReference>
<dbReference type="PANTHER" id="PTHR36925:SF1">
    <property type="entry name" value="COBALT-PRECORRIN-6A REDUCTASE"/>
    <property type="match status" value="1"/>
</dbReference>
<dbReference type="EC" id="1.3.1.106" evidence="4"/>
<reference evidence="4" key="1">
    <citation type="submission" date="2021-06" db="EMBL/GenBank/DDBJ databases">
        <title>Complete genome sequence of Nocardioides sp. G188.</title>
        <authorList>
            <person name="Im W.-T."/>
        </authorList>
    </citation>
    <scope>NUCLEOTIDE SEQUENCE</scope>
    <source>
        <strain evidence="4">G188</strain>
    </source>
</reference>
<keyword evidence="2" id="KW-0169">Cobalamin biosynthesis</keyword>
<sequence length="245" mass="25619">MRLLLLGGTGEARSLAEALVADGVDVVSSLAGRVRRPRLPVGRLRVGGFGGVDGLREEVLHYDAVVDATHPFAATISASAATACRATGVPLLRLARPGWSGHPDAGAWHWVGSHEEAAGTAASLGSAVFLTTGRQTLPRFEAALAGHRVLVRVVDPVDQPVPAAWTVLLARGPYTRADEGRLMREHGIDVLVSKDSGGEQTRAKLDVAAGLGVAVVVVRRPTAPEGVPEVSDVPGAVRWLRARRG</sequence>
<keyword evidence="3 4" id="KW-0560">Oxidoreductase</keyword>
<dbReference type="NCBIfam" id="TIGR00715">
    <property type="entry name" value="precor6x_red"/>
    <property type="match status" value="1"/>
</dbReference>
<evidence type="ECO:0000256" key="2">
    <source>
        <dbReference type="ARBA" id="ARBA00022573"/>
    </source>
</evidence>
<dbReference type="Proteomes" id="UP000683575">
    <property type="component" value="Chromosome"/>
</dbReference>
<dbReference type="InterPro" id="IPR003723">
    <property type="entry name" value="Precorrin-6x_reduct"/>
</dbReference>
<evidence type="ECO:0000256" key="3">
    <source>
        <dbReference type="ARBA" id="ARBA00023002"/>
    </source>
</evidence>
<dbReference type="Pfam" id="PF02571">
    <property type="entry name" value="CbiJ"/>
    <property type="match status" value="1"/>
</dbReference>
<evidence type="ECO:0000313" key="5">
    <source>
        <dbReference type="Proteomes" id="UP000683575"/>
    </source>
</evidence>
<proteinExistence type="predicted"/>
<organism evidence="4 5">
    <name type="scientific">Nocardioides panacis</name>
    <dbReference type="NCBI Taxonomy" id="2849501"/>
    <lineage>
        <taxon>Bacteria</taxon>
        <taxon>Bacillati</taxon>
        <taxon>Actinomycetota</taxon>
        <taxon>Actinomycetes</taxon>
        <taxon>Propionibacteriales</taxon>
        <taxon>Nocardioidaceae</taxon>
        <taxon>Nocardioides</taxon>
    </lineage>
</organism>
<comment type="pathway">
    <text evidence="1">Cofactor biosynthesis; adenosylcobalamin biosynthesis.</text>
</comment>
<keyword evidence="5" id="KW-1185">Reference proteome</keyword>
<dbReference type="RefSeq" id="WP_216937524.1">
    <property type="nucleotide sequence ID" value="NZ_CP077062.1"/>
</dbReference>
<accession>A0A975SVF6</accession>
<gene>
    <name evidence="4" type="ORF">KRR39_13225</name>
</gene>
<dbReference type="NCBIfam" id="NF005968">
    <property type="entry name" value="PRK08057.1-2"/>
    <property type="match status" value="1"/>
</dbReference>
<name>A0A975SVF6_9ACTN</name>
<dbReference type="PROSITE" id="PS51014">
    <property type="entry name" value="COBK_CBIJ"/>
    <property type="match status" value="1"/>
</dbReference>
<dbReference type="GO" id="GO:0009236">
    <property type="term" value="P:cobalamin biosynthetic process"/>
    <property type="evidence" value="ECO:0007669"/>
    <property type="project" value="UniProtKB-KW"/>
</dbReference>
<protein>
    <submittedName>
        <fullName evidence="4">Cobalt-precorrin-6A reductase</fullName>
        <ecNumber evidence="4">1.3.1.106</ecNumber>
    </submittedName>
</protein>
<dbReference type="KEGG" id="nps:KRR39_13225"/>
<evidence type="ECO:0000313" key="4">
    <source>
        <dbReference type="EMBL" id="QWZ06537.1"/>
    </source>
</evidence>
<evidence type="ECO:0000256" key="1">
    <source>
        <dbReference type="ARBA" id="ARBA00004953"/>
    </source>
</evidence>
<dbReference type="GO" id="GO:0016994">
    <property type="term" value="F:precorrin-6A reductase activity"/>
    <property type="evidence" value="ECO:0007669"/>
    <property type="project" value="InterPro"/>
</dbReference>
<dbReference type="PANTHER" id="PTHR36925">
    <property type="entry name" value="COBALT-PRECORRIN-6A REDUCTASE"/>
    <property type="match status" value="1"/>
</dbReference>
<dbReference type="AlphaFoldDB" id="A0A975SVF6"/>